<dbReference type="EC" id="3.1.1.31" evidence="5 7"/>
<dbReference type="GO" id="GO:0005975">
    <property type="term" value="P:carbohydrate metabolic process"/>
    <property type="evidence" value="ECO:0007669"/>
    <property type="project" value="UniProtKB-UniRule"/>
</dbReference>
<dbReference type="GO" id="GO:0006098">
    <property type="term" value="P:pentose-phosphate shunt"/>
    <property type="evidence" value="ECO:0007669"/>
    <property type="project" value="UniProtKB-UniPathway"/>
</dbReference>
<reference evidence="9 10" key="1">
    <citation type="journal article" date="2016" name="Nat. Commun.">
        <title>Thousands of microbial genomes shed light on interconnected biogeochemical processes in an aquifer system.</title>
        <authorList>
            <person name="Anantharaman K."/>
            <person name="Brown C.T."/>
            <person name="Hug L.A."/>
            <person name="Sharon I."/>
            <person name="Castelle C.J."/>
            <person name="Probst A.J."/>
            <person name="Thomas B.C."/>
            <person name="Singh A."/>
            <person name="Wilkins M.J."/>
            <person name="Karaoz U."/>
            <person name="Brodie E.L."/>
            <person name="Williams K.H."/>
            <person name="Hubbard S.S."/>
            <person name="Banfield J.F."/>
        </authorList>
    </citation>
    <scope>NUCLEOTIDE SEQUENCE [LARGE SCALE GENOMIC DNA]</scope>
</reference>
<gene>
    <name evidence="7" type="primary">pgl</name>
    <name evidence="9" type="ORF">A2161_22385</name>
</gene>
<comment type="function">
    <text evidence="2 7">Hydrolysis of 6-phosphogluconolactone to 6-phosphogluconate.</text>
</comment>
<dbReference type="NCBIfam" id="TIGR01198">
    <property type="entry name" value="pgl"/>
    <property type="match status" value="1"/>
</dbReference>
<dbReference type="EMBL" id="MGDD01000117">
    <property type="protein sequence ID" value="OGL46707.1"/>
    <property type="molecule type" value="Genomic_DNA"/>
</dbReference>
<dbReference type="InterPro" id="IPR039104">
    <property type="entry name" value="6PGL"/>
</dbReference>
<comment type="similarity">
    <text evidence="4 7">Belongs to the glucosamine/galactosamine-6-phosphate isomerase family. 6-phosphogluconolactonase subfamily.</text>
</comment>
<dbReference type="UniPathway" id="UPA00115">
    <property type="reaction ID" value="UER00409"/>
</dbReference>
<evidence type="ECO:0000313" key="10">
    <source>
        <dbReference type="Proteomes" id="UP000179266"/>
    </source>
</evidence>
<dbReference type="Pfam" id="PF01182">
    <property type="entry name" value="Glucosamine_iso"/>
    <property type="match status" value="1"/>
</dbReference>
<evidence type="ECO:0000256" key="2">
    <source>
        <dbReference type="ARBA" id="ARBA00002681"/>
    </source>
</evidence>
<proteinExistence type="inferred from homology"/>
<dbReference type="CDD" id="cd01400">
    <property type="entry name" value="6PGL"/>
    <property type="match status" value="1"/>
</dbReference>
<comment type="catalytic activity">
    <reaction evidence="1 7">
        <text>6-phospho-D-glucono-1,5-lactone + H2O = 6-phospho-D-gluconate + H(+)</text>
        <dbReference type="Rhea" id="RHEA:12556"/>
        <dbReference type="ChEBI" id="CHEBI:15377"/>
        <dbReference type="ChEBI" id="CHEBI:15378"/>
        <dbReference type="ChEBI" id="CHEBI:57955"/>
        <dbReference type="ChEBI" id="CHEBI:58759"/>
        <dbReference type="EC" id="3.1.1.31"/>
    </reaction>
</comment>
<dbReference type="PANTHER" id="PTHR11054:SF0">
    <property type="entry name" value="6-PHOSPHOGLUCONOLACTONASE"/>
    <property type="match status" value="1"/>
</dbReference>
<organism evidence="9 10">
    <name type="scientific">Candidatus Schekmanbacteria bacterium RBG_13_48_7</name>
    <dbReference type="NCBI Taxonomy" id="1817878"/>
    <lineage>
        <taxon>Bacteria</taxon>
        <taxon>Candidatus Schekmaniibacteriota</taxon>
    </lineage>
</organism>
<evidence type="ECO:0000256" key="5">
    <source>
        <dbReference type="ARBA" id="ARBA00013198"/>
    </source>
</evidence>
<dbReference type="InterPro" id="IPR005900">
    <property type="entry name" value="6-phosphogluconolactonase_DevB"/>
</dbReference>
<dbReference type="PANTHER" id="PTHR11054">
    <property type="entry name" value="6-PHOSPHOGLUCONOLACTONASE"/>
    <property type="match status" value="1"/>
</dbReference>
<dbReference type="Proteomes" id="UP000179266">
    <property type="component" value="Unassembled WGS sequence"/>
</dbReference>
<evidence type="ECO:0000256" key="4">
    <source>
        <dbReference type="ARBA" id="ARBA00010662"/>
    </source>
</evidence>
<evidence type="ECO:0000256" key="3">
    <source>
        <dbReference type="ARBA" id="ARBA00004961"/>
    </source>
</evidence>
<accession>A0A1F7S0T1</accession>
<evidence type="ECO:0000256" key="1">
    <source>
        <dbReference type="ARBA" id="ARBA00000832"/>
    </source>
</evidence>
<evidence type="ECO:0000313" key="9">
    <source>
        <dbReference type="EMBL" id="OGL46707.1"/>
    </source>
</evidence>
<comment type="pathway">
    <text evidence="3 7">Carbohydrate degradation; pentose phosphate pathway; D-ribulose 5-phosphate from D-glucose 6-phosphate (oxidative stage): step 2/3.</text>
</comment>
<keyword evidence="7" id="KW-0378">Hydrolase</keyword>
<name>A0A1F7S0T1_9BACT</name>
<evidence type="ECO:0000256" key="6">
    <source>
        <dbReference type="ARBA" id="ARBA00020337"/>
    </source>
</evidence>
<sequence length="246" mass="27917">MKIHIFDDIEKLTIAAAEKFIITVNTTVRTKNNCTVVLSGGTTPQSLYSILGDEKAPFREQVPWEKIDFFIGDERHIPPNYPDSNFYMVNNSLFRNVPVLFDQIYRIQSENPEALQAAEDYEQVLSNYFKFGENQIPRFDIVLLGLGHDGHTASLFPGSNILFEKKRLVVAPWVEKLKSYRITLTVPVFNNAANIIFIVAGENKAEALREVLKGDFQPEKYPAQLIKPNNGSVLWLVDKSAARLLN</sequence>
<dbReference type="AlphaFoldDB" id="A0A1F7S0T1"/>
<dbReference type="InterPro" id="IPR006148">
    <property type="entry name" value="Glc/Gal-6P_isomerase"/>
</dbReference>
<evidence type="ECO:0000256" key="7">
    <source>
        <dbReference type="RuleBase" id="RU365095"/>
    </source>
</evidence>
<dbReference type="Gene3D" id="3.40.50.1360">
    <property type="match status" value="1"/>
</dbReference>
<evidence type="ECO:0000259" key="8">
    <source>
        <dbReference type="Pfam" id="PF01182"/>
    </source>
</evidence>
<comment type="caution">
    <text evidence="9">The sequence shown here is derived from an EMBL/GenBank/DDBJ whole genome shotgun (WGS) entry which is preliminary data.</text>
</comment>
<protein>
    <recommendedName>
        <fullName evidence="6 7">6-phosphogluconolactonase</fullName>
        <shortName evidence="7">6PGL</shortName>
        <ecNumber evidence="5 7">3.1.1.31</ecNumber>
    </recommendedName>
</protein>
<dbReference type="SUPFAM" id="SSF100950">
    <property type="entry name" value="NagB/RpiA/CoA transferase-like"/>
    <property type="match status" value="1"/>
</dbReference>
<dbReference type="GO" id="GO:0017057">
    <property type="term" value="F:6-phosphogluconolactonase activity"/>
    <property type="evidence" value="ECO:0007669"/>
    <property type="project" value="UniProtKB-UniRule"/>
</dbReference>
<feature type="domain" description="Glucosamine/galactosamine-6-phosphate isomerase" evidence="8">
    <location>
        <begin position="8"/>
        <end position="235"/>
    </location>
</feature>
<dbReference type="InterPro" id="IPR037171">
    <property type="entry name" value="NagB/RpiA_transferase-like"/>
</dbReference>